<evidence type="ECO:0000313" key="1">
    <source>
        <dbReference type="EMBL" id="EXY89814.1"/>
    </source>
</evidence>
<reference evidence="1 2" key="1">
    <citation type="submission" date="2014-02" db="EMBL/GenBank/DDBJ databases">
        <authorList>
            <person name="Sears C."/>
            <person name="Carroll K."/>
            <person name="Sack B.R."/>
            <person name="Qadri F."/>
            <person name="Myers L.L."/>
            <person name="Chung G.-T."/>
            <person name="Escheverria P."/>
            <person name="Fraser C.M."/>
            <person name="Sadzewicz L."/>
            <person name="Shefchek K.A."/>
            <person name="Tallon L."/>
            <person name="Das S.P."/>
            <person name="Daugherty S."/>
            <person name="Mongodin E.F."/>
        </authorList>
    </citation>
    <scope>NUCLEOTIDE SEQUENCE [LARGE SCALE GENOMIC DNA]</scope>
    <source>
        <strain evidence="2">3998T(B)3</strain>
    </source>
</reference>
<comment type="caution">
    <text evidence="1">The sequence shown here is derived from an EMBL/GenBank/DDBJ whole genome shotgun (WGS) entry which is preliminary data.</text>
</comment>
<gene>
    <name evidence="1" type="ORF">M125_3514</name>
</gene>
<sequence length="32" mass="3928">MKYLYVLLAFSFLFSCKDENKKHAESVLREWM</sequence>
<accession>A0A015TZJ5</accession>
<proteinExistence type="predicted"/>
<evidence type="ECO:0000313" key="2">
    <source>
        <dbReference type="Proteomes" id="UP000020773"/>
    </source>
</evidence>
<dbReference type="EMBL" id="JGDB01000226">
    <property type="protein sequence ID" value="EXY89814.1"/>
    <property type="molecule type" value="Genomic_DNA"/>
</dbReference>
<feature type="non-terminal residue" evidence="1">
    <location>
        <position position="32"/>
    </location>
</feature>
<dbReference type="PROSITE" id="PS51257">
    <property type="entry name" value="PROKAR_LIPOPROTEIN"/>
    <property type="match status" value="1"/>
</dbReference>
<name>A0A015TZJ5_BACFG</name>
<evidence type="ECO:0008006" key="3">
    <source>
        <dbReference type="Google" id="ProtNLM"/>
    </source>
</evidence>
<dbReference type="AlphaFoldDB" id="A0A015TZJ5"/>
<dbReference type="Proteomes" id="UP000020773">
    <property type="component" value="Unassembled WGS sequence"/>
</dbReference>
<organism evidence="1 2">
    <name type="scientific">Bacteroides fragilis str. 3998T(B)3</name>
    <dbReference type="NCBI Taxonomy" id="1339316"/>
    <lineage>
        <taxon>Bacteria</taxon>
        <taxon>Pseudomonadati</taxon>
        <taxon>Bacteroidota</taxon>
        <taxon>Bacteroidia</taxon>
        <taxon>Bacteroidales</taxon>
        <taxon>Bacteroidaceae</taxon>
        <taxon>Bacteroides</taxon>
    </lineage>
</organism>
<protein>
    <recommendedName>
        <fullName evidence="3">Lipoprotein</fullName>
    </recommendedName>
</protein>